<dbReference type="CDD" id="cd13438">
    <property type="entry name" value="SPFH_eoslipins_u2"/>
    <property type="match status" value="1"/>
</dbReference>
<comment type="similarity">
    <text evidence="2">Belongs to the band 7/mec-2 family.</text>
</comment>
<dbReference type="SMART" id="SM00244">
    <property type="entry name" value="PHB"/>
    <property type="match status" value="1"/>
</dbReference>
<dbReference type="Proteomes" id="UP000198440">
    <property type="component" value="Unassembled WGS sequence"/>
</dbReference>
<evidence type="ECO:0000313" key="5">
    <source>
        <dbReference type="Proteomes" id="UP000198440"/>
    </source>
</evidence>
<dbReference type="Pfam" id="PF01145">
    <property type="entry name" value="Band_7"/>
    <property type="match status" value="1"/>
</dbReference>
<dbReference type="PANTHER" id="PTHR10264">
    <property type="entry name" value="BAND 7 PROTEIN-RELATED"/>
    <property type="match status" value="1"/>
</dbReference>
<comment type="subcellular location">
    <subcellularLocation>
        <location evidence="1">Membrane</location>
        <topology evidence="1">Single-pass membrane protein</topology>
    </subcellularLocation>
</comment>
<reference evidence="4 5" key="1">
    <citation type="submission" date="2017-06" db="EMBL/GenBank/DDBJ databases">
        <authorList>
            <person name="Kim H.J."/>
            <person name="Triplett B.A."/>
        </authorList>
    </citation>
    <scope>NUCLEOTIDE SEQUENCE [LARGE SCALE GENOMIC DNA]</scope>
    <source>
        <strain evidence="4 5">DSM 11445</strain>
    </source>
</reference>
<dbReference type="EMBL" id="FZON01000035">
    <property type="protein sequence ID" value="SNS82718.1"/>
    <property type="molecule type" value="Genomic_DNA"/>
</dbReference>
<dbReference type="InterPro" id="IPR036013">
    <property type="entry name" value="Band_7/SPFH_dom_sf"/>
</dbReference>
<organism evidence="4 5">
    <name type="scientific">Antarctobacter heliothermus</name>
    <dbReference type="NCBI Taxonomy" id="74033"/>
    <lineage>
        <taxon>Bacteria</taxon>
        <taxon>Pseudomonadati</taxon>
        <taxon>Pseudomonadota</taxon>
        <taxon>Alphaproteobacteria</taxon>
        <taxon>Rhodobacterales</taxon>
        <taxon>Roseobacteraceae</taxon>
        <taxon>Antarctobacter</taxon>
    </lineage>
</organism>
<dbReference type="SUPFAM" id="SSF117892">
    <property type="entry name" value="Band 7/SPFH domain"/>
    <property type="match status" value="1"/>
</dbReference>
<dbReference type="InterPro" id="IPR001972">
    <property type="entry name" value="Stomatin_HflK_fam"/>
</dbReference>
<proteinExistence type="inferred from homology"/>
<dbReference type="InterPro" id="IPR001107">
    <property type="entry name" value="Band_7"/>
</dbReference>
<dbReference type="PANTHER" id="PTHR10264:SF83">
    <property type="entry name" value="BLL5629 PROTEIN"/>
    <property type="match status" value="1"/>
</dbReference>
<dbReference type="Gene3D" id="6.10.250.2090">
    <property type="match status" value="1"/>
</dbReference>
<dbReference type="Gene3D" id="3.30.479.30">
    <property type="entry name" value="Band 7 domain"/>
    <property type="match status" value="1"/>
</dbReference>
<name>A0A239HNP7_9RHOB</name>
<gene>
    <name evidence="4" type="ORF">SAMN04488078_103525</name>
</gene>
<dbReference type="FunFam" id="3.30.479.30:FF:000004">
    <property type="entry name" value="Putative membrane protease family, stomatin"/>
    <property type="match status" value="1"/>
</dbReference>
<dbReference type="GO" id="GO:0098552">
    <property type="term" value="C:side of membrane"/>
    <property type="evidence" value="ECO:0007669"/>
    <property type="project" value="UniProtKB-ARBA"/>
</dbReference>
<protein>
    <submittedName>
        <fullName evidence="4">SPFH domain / Band 7 family protein</fullName>
    </submittedName>
</protein>
<accession>A0A239HNP7</accession>
<dbReference type="GO" id="GO:0005886">
    <property type="term" value="C:plasma membrane"/>
    <property type="evidence" value="ECO:0007669"/>
    <property type="project" value="InterPro"/>
</dbReference>
<evidence type="ECO:0000259" key="3">
    <source>
        <dbReference type="SMART" id="SM00244"/>
    </source>
</evidence>
<dbReference type="PRINTS" id="PR00721">
    <property type="entry name" value="STOMATIN"/>
</dbReference>
<feature type="domain" description="Band 7" evidence="3">
    <location>
        <begin position="151"/>
        <end position="309"/>
    </location>
</feature>
<sequence>MTNVLTFFIDMFTGRERVTLTEKERMLVLVRGRFDALLGPGEHKIRRNHSARETHTIDRLRFSSGFDRALFRSRPDLTEGHLTEVRTDAGEIAVVSRDGRPIEVLFPEDRAVWWTDAGPFTVERFDLATEPRVDAAFARRMDRAGLSRALTSLHVAEGLVGMLFLDGVLAGRLEPGVHTFWAAGPRATVKLVDTRQRAHEVSGQEILTKDRVTIRVNLTAVFRVTDPERAVTVVTDFLEALHRAVQLVFRRRLGALTLDQLLAEKGAIDVEAGETLRAEMAKIGIDLQEIALKDVILPGEIREILNRVVEAEKRAEANVIQRREETNAMRSLLNTAKVMEDNPVMLRLKELEALEAIAGKVDHLTVHNGTQGLMQDITRLRD</sequence>
<evidence type="ECO:0000256" key="1">
    <source>
        <dbReference type="ARBA" id="ARBA00004167"/>
    </source>
</evidence>
<dbReference type="InterPro" id="IPR043202">
    <property type="entry name" value="Band-7_stomatin-like"/>
</dbReference>
<evidence type="ECO:0000313" key="4">
    <source>
        <dbReference type="EMBL" id="SNS82718.1"/>
    </source>
</evidence>
<evidence type="ECO:0000256" key="2">
    <source>
        <dbReference type="ARBA" id="ARBA00008164"/>
    </source>
</evidence>
<dbReference type="AlphaFoldDB" id="A0A239HNP7"/>
<dbReference type="RefSeq" id="WP_212591611.1">
    <property type="nucleotide sequence ID" value="NZ_FZON01000035.1"/>
</dbReference>